<dbReference type="KEGG" id="hir:HETIRDRAFT_412628"/>
<organism evidence="2 3">
    <name type="scientific">Heterobasidion irregulare (strain TC 32-1)</name>
    <dbReference type="NCBI Taxonomy" id="747525"/>
    <lineage>
        <taxon>Eukaryota</taxon>
        <taxon>Fungi</taxon>
        <taxon>Dikarya</taxon>
        <taxon>Basidiomycota</taxon>
        <taxon>Agaricomycotina</taxon>
        <taxon>Agaricomycetes</taxon>
        <taxon>Russulales</taxon>
        <taxon>Bondarzewiaceae</taxon>
        <taxon>Heterobasidion</taxon>
        <taxon>Heterobasidion annosum species complex</taxon>
    </lineage>
</organism>
<dbReference type="EMBL" id="KI925467">
    <property type="protein sequence ID" value="ETW74584.1"/>
    <property type="molecule type" value="Genomic_DNA"/>
</dbReference>
<evidence type="ECO:0000313" key="2">
    <source>
        <dbReference type="EMBL" id="ETW74584.1"/>
    </source>
</evidence>
<accession>W4JM94</accession>
<proteinExistence type="predicted"/>
<dbReference type="RefSeq" id="XP_009553090.1">
    <property type="nucleotide sequence ID" value="XM_009554795.1"/>
</dbReference>
<feature type="compositionally biased region" description="Basic residues" evidence="1">
    <location>
        <begin position="74"/>
        <end position="93"/>
    </location>
</feature>
<name>W4JM94_HETIT</name>
<reference evidence="2 3" key="1">
    <citation type="journal article" date="2012" name="New Phytol.">
        <title>Insight into trade-off between wood decay and parasitism from the genome of a fungal forest pathogen.</title>
        <authorList>
            <person name="Olson A."/>
            <person name="Aerts A."/>
            <person name="Asiegbu F."/>
            <person name="Belbahri L."/>
            <person name="Bouzid O."/>
            <person name="Broberg A."/>
            <person name="Canback B."/>
            <person name="Coutinho P.M."/>
            <person name="Cullen D."/>
            <person name="Dalman K."/>
            <person name="Deflorio G."/>
            <person name="van Diepen L.T."/>
            <person name="Dunand C."/>
            <person name="Duplessis S."/>
            <person name="Durling M."/>
            <person name="Gonthier P."/>
            <person name="Grimwood J."/>
            <person name="Fossdal C.G."/>
            <person name="Hansson D."/>
            <person name="Henrissat B."/>
            <person name="Hietala A."/>
            <person name="Himmelstrand K."/>
            <person name="Hoffmeister D."/>
            <person name="Hogberg N."/>
            <person name="James T.Y."/>
            <person name="Karlsson M."/>
            <person name="Kohler A."/>
            <person name="Kues U."/>
            <person name="Lee Y.H."/>
            <person name="Lin Y.C."/>
            <person name="Lind M."/>
            <person name="Lindquist E."/>
            <person name="Lombard V."/>
            <person name="Lucas S."/>
            <person name="Lunden K."/>
            <person name="Morin E."/>
            <person name="Murat C."/>
            <person name="Park J."/>
            <person name="Raffaello T."/>
            <person name="Rouze P."/>
            <person name="Salamov A."/>
            <person name="Schmutz J."/>
            <person name="Solheim H."/>
            <person name="Stahlberg J."/>
            <person name="Velez H."/>
            <person name="de Vries R.P."/>
            <person name="Wiebenga A."/>
            <person name="Woodward S."/>
            <person name="Yakovlev I."/>
            <person name="Garbelotto M."/>
            <person name="Martin F."/>
            <person name="Grigoriev I.V."/>
            <person name="Stenlid J."/>
        </authorList>
    </citation>
    <scope>NUCLEOTIDE SEQUENCE [LARGE SCALE GENOMIC DNA]</scope>
    <source>
        <strain evidence="2 3">TC 32-1</strain>
    </source>
</reference>
<feature type="compositionally biased region" description="Low complexity" evidence="1">
    <location>
        <begin position="26"/>
        <end position="39"/>
    </location>
</feature>
<feature type="region of interest" description="Disordered" evidence="1">
    <location>
        <begin position="1"/>
        <end position="93"/>
    </location>
</feature>
<dbReference type="GeneID" id="20673052"/>
<evidence type="ECO:0000313" key="3">
    <source>
        <dbReference type="Proteomes" id="UP000030671"/>
    </source>
</evidence>
<dbReference type="AlphaFoldDB" id="W4JM94"/>
<sequence length="93" mass="9918">MSPLKNAHAEGLSDAGEECRVDDGGASAAASPPCRSSASHVVREAPRPIPLIQQPRVEGGVTPGEGKAGQCARMRMRMRMRQRRPGRGGRRVC</sequence>
<feature type="non-terminal residue" evidence="2">
    <location>
        <position position="93"/>
    </location>
</feature>
<keyword evidence="3" id="KW-1185">Reference proteome</keyword>
<protein>
    <submittedName>
        <fullName evidence="2">Uncharacterized protein</fullName>
    </submittedName>
</protein>
<dbReference type="Proteomes" id="UP000030671">
    <property type="component" value="Unassembled WGS sequence"/>
</dbReference>
<dbReference type="HOGENOM" id="CLU_2460739_0_0_1"/>
<gene>
    <name evidence="2" type="ORF">HETIRDRAFT_412628</name>
</gene>
<evidence type="ECO:0000256" key="1">
    <source>
        <dbReference type="SAM" id="MobiDB-lite"/>
    </source>
</evidence>